<evidence type="ECO:0000313" key="2">
    <source>
        <dbReference type="Proteomes" id="UP000320948"/>
    </source>
</evidence>
<accession>A0A6N4R037</accession>
<gene>
    <name evidence="1" type="ORF">DI628_07015</name>
</gene>
<dbReference type="Proteomes" id="UP000320948">
    <property type="component" value="Unassembled WGS sequence"/>
</dbReference>
<evidence type="ECO:0000313" key="1">
    <source>
        <dbReference type="EMBL" id="TKW60642.1"/>
    </source>
</evidence>
<dbReference type="EMBL" id="VAFM01000002">
    <property type="protein sequence ID" value="TKW60642.1"/>
    <property type="molecule type" value="Genomic_DNA"/>
</dbReference>
<proteinExistence type="predicted"/>
<comment type="caution">
    <text evidence="1">The sequence shown here is derived from an EMBL/GenBank/DDBJ whole genome shotgun (WGS) entry which is preliminary data.</text>
</comment>
<reference evidence="1 2" key="1">
    <citation type="journal article" date="2017" name="Nat. Commun.">
        <title>In situ click chemistry generation of cyclooxygenase-2 inhibitors.</title>
        <authorList>
            <person name="Bhardwaj A."/>
            <person name="Kaur J."/>
            <person name="Wuest M."/>
            <person name="Wuest F."/>
        </authorList>
    </citation>
    <scope>NUCLEOTIDE SEQUENCE [LARGE SCALE GENOMIC DNA]</scope>
    <source>
        <strain evidence="1">S2_018_000_R2_106</strain>
    </source>
</reference>
<organism evidence="1 2">
    <name type="scientific">Blastochloris viridis</name>
    <name type="common">Rhodopseudomonas viridis</name>
    <dbReference type="NCBI Taxonomy" id="1079"/>
    <lineage>
        <taxon>Bacteria</taxon>
        <taxon>Pseudomonadati</taxon>
        <taxon>Pseudomonadota</taxon>
        <taxon>Alphaproteobacteria</taxon>
        <taxon>Hyphomicrobiales</taxon>
        <taxon>Blastochloridaceae</taxon>
        <taxon>Blastochloris</taxon>
    </lineage>
</organism>
<dbReference type="AlphaFoldDB" id="A0A6N4R037"/>
<name>A0A6N4R037_BLAVI</name>
<protein>
    <submittedName>
        <fullName evidence="1">Uncharacterized protein</fullName>
    </submittedName>
</protein>
<sequence length="204" mass="22733">MTMTLGDLLEMIRQDYIDHLTATAEDLEAEGAEVMFEPAFRDDKGEVALEGVLKLPARVDLLAKRVEDGKEDVEPVQVAAEGVFKFDGGIDVTWDSGMQVKVYPFGWDMMPVRMEGLKNDVSFEPLQQWFWRWFAEPEELEGQVQEVVHYLGDPETKDGVTLIMADMGTAPLEAWQDLLDACSACGAKAVTIGEEAKPEDDDAE</sequence>